<gene>
    <name evidence="3" type="primary">LOC100187105</name>
</gene>
<sequence length="171" mass="18971">MSYPPPNYSPYPVPPMTSQPQVIYQPQATAPAPVIVTQPTPQNTFIVNNNNNNNNNNATKPDQTGPNLPGNRFKLPANMWSSSLVDCFLDIPSCCLGLFCTRCLACWVASRYNETCCLGWCGAPTLVALRTKIRADHDIQGSICHDCTCMVCCEPLVLCQMHRELNRQGYM</sequence>
<reference evidence="3" key="2">
    <citation type="journal article" date="2008" name="Genome Biol.">
        <title>Improved genome assembly and evidence-based global gene model set for the chordate Ciona intestinalis: new insight into intron and operon populations.</title>
        <authorList>
            <person name="Satou Y."/>
            <person name="Mineta K."/>
            <person name="Ogasawara M."/>
            <person name="Sasakura Y."/>
            <person name="Shoguchi E."/>
            <person name="Ueno K."/>
            <person name="Yamada L."/>
            <person name="Matsumoto J."/>
            <person name="Wasserscheid J."/>
            <person name="Dewar K."/>
            <person name="Wiley G.B."/>
            <person name="Macmil S.L."/>
            <person name="Roe B.A."/>
            <person name="Zeller R.W."/>
            <person name="Hastings K.E."/>
            <person name="Lemaire P."/>
            <person name="Lindquist E."/>
            <person name="Endo T."/>
            <person name="Hotta K."/>
            <person name="Inaba K."/>
        </authorList>
    </citation>
    <scope>NUCLEOTIDE SEQUENCE [LARGE SCALE GENOMIC DNA]</scope>
    <source>
        <strain evidence="3">wild type</strain>
    </source>
</reference>
<evidence type="ECO:0000256" key="1">
    <source>
        <dbReference type="ARBA" id="ARBA00009024"/>
    </source>
</evidence>
<proteinExistence type="inferred from homology"/>
<evidence type="ECO:0000256" key="2">
    <source>
        <dbReference type="SAM" id="MobiDB-lite"/>
    </source>
</evidence>
<dbReference type="FunCoup" id="A0A1W3JT00">
    <property type="interactions" value="3"/>
</dbReference>
<protein>
    <submittedName>
        <fullName evidence="3">Cornifelin homolog B-like</fullName>
    </submittedName>
</protein>
<dbReference type="InterPro" id="IPR006461">
    <property type="entry name" value="PLAC_motif_containing"/>
</dbReference>
<dbReference type="OMA" id="NETCCLG"/>
<name>A0A1W3JT00_CIOIN</name>
<dbReference type="RefSeq" id="XP_009860537.1">
    <property type="nucleotide sequence ID" value="XM_009862235.3"/>
</dbReference>
<evidence type="ECO:0000313" key="3">
    <source>
        <dbReference type="Ensembl" id="ENSCINP00000004979.3"/>
    </source>
</evidence>
<dbReference type="PANTHER" id="PTHR15907">
    <property type="entry name" value="DUF614 FAMILY PROTEIN-RELATED"/>
    <property type="match status" value="1"/>
</dbReference>
<dbReference type="RefSeq" id="XP_002127381.1">
    <property type="nucleotide sequence ID" value="XM_002127345.5"/>
</dbReference>
<dbReference type="STRING" id="7719.ENSCINP00000004979"/>
<dbReference type="OrthoDB" id="1045822at2759"/>
<reference evidence="3" key="3">
    <citation type="submission" date="2025-08" db="UniProtKB">
        <authorList>
            <consortium name="Ensembl"/>
        </authorList>
    </citation>
    <scope>IDENTIFICATION</scope>
</reference>
<dbReference type="RefSeq" id="XP_018670011.1">
    <property type="nucleotide sequence ID" value="XM_018814466.2"/>
</dbReference>
<dbReference type="GeneTree" id="ENSGT01150000287044"/>
<dbReference type="Ensembl" id="ENSCINT00000004979.3">
    <property type="protein sequence ID" value="ENSCINP00000004979.3"/>
    <property type="gene ID" value="ENSCING00000002456.3"/>
</dbReference>
<accession>A0A1W3JT00</accession>
<dbReference type="EMBL" id="EAAA01001046">
    <property type="status" value="NOT_ANNOTATED_CDS"/>
    <property type="molecule type" value="Genomic_DNA"/>
</dbReference>
<dbReference type="InParanoid" id="A0A1W3JT00"/>
<dbReference type="KEGG" id="cin:100187105"/>
<reference evidence="4" key="1">
    <citation type="journal article" date="2002" name="Science">
        <title>The draft genome of Ciona intestinalis: insights into chordate and vertebrate origins.</title>
        <authorList>
            <person name="Dehal P."/>
            <person name="Satou Y."/>
            <person name="Campbell R.K."/>
            <person name="Chapman J."/>
            <person name="Degnan B."/>
            <person name="De Tomaso A."/>
            <person name="Davidson B."/>
            <person name="Di Gregorio A."/>
            <person name="Gelpke M."/>
            <person name="Goodstein D.M."/>
            <person name="Harafuji N."/>
            <person name="Hastings K.E."/>
            <person name="Ho I."/>
            <person name="Hotta K."/>
            <person name="Huang W."/>
            <person name="Kawashima T."/>
            <person name="Lemaire P."/>
            <person name="Martinez D."/>
            <person name="Meinertzhagen I.A."/>
            <person name="Necula S."/>
            <person name="Nonaka M."/>
            <person name="Putnam N."/>
            <person name="Rash S."/>
            <person name="Saiga H."/>
            <person name="Satake M."/>
            <person name="Terry A."/>
            <person name="Yamada L."/>
            <person name="Wang H.G."/>
            <person name="Awazu S."/>
            <person name="Azumi K."/>
            <person name="Boore J."/>
            <person name="Branno M."/>
            <person name="Chin-Bow S."/>
            <person name="DeSantis R."/>
            <person name="Doyle S."/>
            <person name="Francino P."/>
            <person name="Keys D.N."/>
            <person name="Haga S."/>
            <person name="Hayashi H."/>
            <person name="Hino K."/>
            <person name="Imai K.S."/>
            <person name="Inaba K."/>
            <person name="Kano S."/>
            <person name="Kobayashi K."/>
            <person name="Kobayashi M."/>
            <person name="Lee B.I."/>
            <person name="Makabe K.W."/>
            <person name="Manohar C."/>
            <person name="Matassi G."/>
            <person name="Medina M."/>
            <person name="Mochizuki Y."/>
            <person name="Mount S."/>
            <person name="Morishita T."/>
            <person name="Miura S."/>
            <person name="Nakayama A."/>
            <person name="Nishizaka S."/>
            <person name="Nomoto H."/>
            <person name="Ohta F."/>
            <person name="Oishi K."/>
            <person name="Rigoutsos I."/>
            <person name="Sano M."/>
            <person name="Sasaki A."/>
            <person name="Sasakura Y."/>
            <person name="Shoguchi E."/>
            <person name="Shin-i T."/>
            <person name="Spagnuolo A."/>
            <person name="Stainier D."/>
            <person name="Suzuki M.M."/>
            <person name="Tassy O."/>
            <person name="Takatori N."/>
            <person name="Tokuoka M."/>
            <person name="Yagi K."/>
            <person name="Yoshizaki F."/>
            <person name="Wada S."/>
            <person name="Zhang C."/>
            <person name="Hyatt P.D."/>
            <person name="Larimer F."/>
            <person name="Detter C."/>
            <person name="Doggett N."/>
            <person name="Glavina T."/>
            <person name="Hawkins T."/>
            <person name="Richardson P."/>
            <person name="Lucas S."/>
            <person name="Kohara Y."/>
            <person name="Levine M."/>
            <person name="Satoh N."/>
            <person name="Rokhsar D.S."/>
        </authorList>
    </citation>
    <scope>NUCLEOTIDE SEQUENCE [LARGE SCALE GENOMIC DNA]</scope>
</reference>
<dbReference type="GeneID" id="100187105"/>
<keyword evidence="4" id="KW-1185">Reference proteome</keyword>
<evidence type="ECO:0000313" key="4">
    <source>
        <dbReference type="Proteomes" id="UP000008144"/>
    </source>
</evidence>
<dbReference type="Pfam" id="PF04749">
    <property type="entry name" value="PLAC8"/>
    <property type="match status" value="1"/>
</dbReference>
<dbReference type="AlphaFoldDB" id="A0A1W3JT00"/>
<dbReference type="eggNOG" id="ENOG502S5WD">
    <property type="taxonomic scope" value="Eukaryota"/>
</dbReference>
<organism evidence="3 4">
    <name type="scientific">Ciona intestinalis</name>
    <name type="common">Transparent sea squirt</name>
    <name type="synonym">Ascidia intestinalis</name>
    <dbReference type="NCBI Taxonomy" id="7719"/>
    <lineage>
        <taxon>Eukaryota</taxon>
        <taxon>Metazoa</taxon>
        <taxon>Chordata</taxon>
        <taxon>Tunicata</taxon>
        <taxon>Ascidiacea</taxon>
        <taxon>Phlebobranchia</taxon>
        <taxon>Cionidae</taxon>
        <taxon>Ciona</taxon>
    </lineage>
</organism>
<dbReference type="Proteomes" id="UP000008144">
    <property type="component" value="Chromosome 12"/>
</dbReference>
<reference evidence="3" key="4">
    <citation type="submission" date="2025-09" db="UniProtKB">
        <authorList>
            <consortium name="Ensembl"/>
        </authorList>
    </citation>
    <scope>IDENTIFICATION</scope>
</reference>
<feature type="region of interest" description="Disordered" evidence="2">
    <location>
        <begin position="49"/>
        <end position="68"/>
    </location>
</feature>
<comment type="similarity">
    <text evidence="1">Belongs to the cornifelin family.</text>
</comment>
<accession>F6QBW9</accession>
<dbReference type="NCBIfam" id="TIGR01571">
    <property type="entry name" value="A_thal_Cys_rich"/>
    <property type="match status" value="1"/>
</dbReference>